<dbReference type="Gene3D" id="3.60.15.10">
    <property type="entry name" value="Ribonuclease Z/Hydroxyacylglutathione hydrolase-like"/>
    <property type="match status" value="1"/>
</dbReference>
<dbReference type="Pfam" id="PF13483">
    <property type="entry name" value="Lactamase_B_3"/>
    <property type="match status" value="1"/>
</dbReference>
<dbReference type="AlphaFoldDB" id="A0A0G1C0J8"/>
<dbReference type="EMBL" id="LCEW01000044">
    <property type="protein sequence ID" value="KKS79019.1"/>
    <property type="molecule type" value="Genomic_DNA"/>
</dbReference>
<protein>
    <recommendedName>
        <fullName evidence="3">Zn-dependent hydrolase of the beta-lactamase fold-like protein</fullName>
    </recommendedName>
</protein>
<evidence type="ECO:0000313" key="2">
    <source>
        <dbReference type="Proteomes" id="UP000034213"/>
    </source>
</evidence>
<evidence type="ECO:0008006" key="3">
    <source>
        <dbReference type="Google" id="ProtNLM"/>
    </source>
</evidence>
<dbReference type="STRING" id="1618369.UV54_C0044G0008"/>
<proteinExistence type="predicted"/>
<reference evidence="1 2" key="1">
    <citation type="journal article" date="2015" name="Nature">
        <title>rRNA introns, odd ribosomes, and small enigmatic genomes across a large radiation of phyla.</title>
        <authorList>
            <person name="Brown C.T."/>
            <person name="Hug L.A."/>
            <person name="Thomas B.C."/>
            <person name="Sharon I."/>
            <person name="Castelle C.J."/>
            <person name="Singh A."/>
            <person name="Wilkins M.J."/>
            <person name="Williams K.H."/>
            <person name="Banfield J.F."/>
        </authorList>
    </citation>
    <scope>NUCLEOTIDE SEQUENCE [LARGE SCALE GENOMIC DNA]</scope>
</reference>
<evidence type="ECO:0000313" key="1">
    <source>
        <dbReference type="EMBL" id="KKS79019.1"/>
    </source>
</evidence>
<accession>A0A0G1C0J8</accession>
<sequence>MEISYLGNSEYLLRHKKSVKVFIRPTGTTIESDSEPITISGPGEYEVKGVLIAGFKGDDKNTIYTYDLDGIRVVWLGGVKLKLTEKQLDLLDGVDVLLVSAQGADLVKQIGPSLAVSSEPIKGLEGTPRREKKLTVNKLSLPEETELVIL</sequence>
<name>A0A0G1C0J8_9BACT</name>
<organism evidence="1 2">
    <name type="scientific">Candidatus Beckwithbacteria bacterium GW2011_GWA2_43_10</name>
    <dbReference type="NCBI Taxonomy" id="1618369"/>
    <lineage>
        <taxon>Bacteria</taxon>
        <taxon>Candidatus Beckwithiibacteriota</taxon>
    </lineage>
</organism>
<gene>
    <name evidence="1" type="ORF">UV54_C0044G0008</name>
</gene>
<comment type="caution">
    <text evidence="1">The sequence shown here is derived from an EMBL/GenBank/DDBJ whole genome shotgun (WGS) entry which is preliminary data.</text>
</comment>
<dbReference type="Proteomes" id="UP000034213">
    <property type="component" value="Unassembled WGS sequence"/>
</dbReference>
<dbReference type="InterPro" id="IPR036866">
    <property type="entry name" value="RibonucZ/Hydroxyglut_hydro"/>
</dbReference>